<feature type="compositionally biased region" description="Basic residues" evidence="1">
    <location>
        <begin position="391"/>
        <end position="404"/>
    </location>
</feature>
<name>A0AAD3XTG9_NEPGR</name>
<sequence>MSDSEPFTVDRATFRATKGEGETKCKAKKLCSAAGKPPRKRAMPKCSPMPSSCTAVLPNEVECPSISLAVKDFAEVLEEAPASVSPPAAAVSSKLDAAGSGSHVGKHPKGVVSMLVFGSPDPGAEPGVPASVGEGHPRGFLLGALLHGSIGSGIRLTKEVNPPFLIRCSGAISPNSAVVRIATFGSLTCSAKGVGSQEDGSAPSFLAASAISKVADKLMELIFPESAVAALEVVSPEDLLDSKLRHLPLHDAQSCSQAGLDALEVVPKSPISNPSISNDFLLEESSTIERPVGDEVLLASEKQGIDWDSDVVSSQSSEGWSAEDIENDPMHYVLQRLLMENATQLYVSSIAKGLQSFDCSNRSQLLNARCVVEEVHNFDRLENVGTWIQAKPRRKRKAAPKHSKSSSASIADL</sequence>
<dbReference type="Proteomes" id="UP001279734">
    <property type="component" value="Unassembled WGS sequence"/>
</dbReference>
<evidence type="ECO:0000256" key="1">
    <source>
        <dbReference type="SAM" id="MobiDB-lite"/>
    </source>
</evidence>
<feature type="region of interest" description="Disordered" evidence="1">
    <location>
        <begin position="391"/>
        <end position="413"/>
    </location>
</feature>
<comment type="caution">
    <text evidence="2">The sequence shown here is derived from an EMBL/GenBank/DDBJ whole genome shotgun (WGS) entry which is preliminary data.</text>
</comment>
<organism evidence="2 3">
    <name type="scientific">Nepenthes gracilis</name>
    <name type="common">Slender pitcher plant</name>
    <dbReference type="NCBI Taxonomy" id="150966"/>
    <lineage>
        <taxon>Eukaryota</taxon>
        <taxon>Viridiplantae</taxon>
        <taxon>Streptophyta</taxon>
        <taxon>Embryophyta</taxon>
        <taxon>Tracheophyta</taxon>
        <taxon>Spermatophyta</taxon>
        <taxon>Magnoliopsida</taxon>
        <taxon>eudicotyledons</taxon>
        <taxon>Gunneridae</taxon>
        <taxon>Pentapetalae</taxon>
        <taxon>Caryophyllales</taxon>
        <taxon>Nepenthaceae</taxon>
        <taxon>Nepenthes</taxon>
    </lineage>
</organism>
<evidence type="ECO:0000313" key="2">
    <source>
        <dbReference type="EMBL" id="GMH16962.1"/>
    </source>
</evidence>
<proteinExistence type="predicted"/>
<evidence type="ECO:0000313" key="3">
    <source>
        <dbReference type="Proteomes" id="UP001279734"/>
    </source>
</evidence>
<dbReference type="AlphaFoldDB" id="A0AAD3XTG9"/>
<protein>
    <submittedName>
        <fullName evidence="2">Uncharacterized protein</fullName>
    </submittedName>
</protein>
<accession>A0AAD3XTG9</accession>
<dbReference type="EMBL" id="BSYO01000017">
    <property type="protein sequence ID" value="GMH16962.1"/>
    <property type="molecule type" value="Genomic_DNA"/>
</dbReference>
<gene>
    <name evidence="2" type="ORF">Nepgr_018803</name>
</gene>
<keyword evidence="3" id="KW-1185">Reference proteome</keyword>
<reference evidence="2" key="1">
    <citation type="submission" date="2023-05" db="EMBL/GenBank/DDBJ databases">
        <title>Nepenthes gracilis genome sequencing.</title>
        <authorList>
            <person name="Fukushima K."/>
        </authorList>
    </citation>
    <scope>NUCLEOTIDE SEQUENCE</scope>
    <source>
        <strain evidence="2">SING2019-196</strain>
    </source>
</reference>